<gene>
    <name evidence="2" type="ORF">DFR79_10687</name>
</gene>
<evidence type="ECO:0000313" key="2">
    <source>
        <dbReference type="EMBL" id="TDO92274.1"/>
    </source>
</evidence>
<name>A0A4R6LUG1_9FIRM</name>
<proteinExistence type="predicted"/>
<dbReference type="InterPro" id="IPR012902">
    <property type="entry name" value="N_methyl_site"/>
</dbReference>
<dbReference type="AlphaFoldDB" id="A0A4R6LUG1"/>
<dbReference type="RefSeq" id="WP_133514518.1">
    <property type="nucleotide sequence ID" value="NZ_SNWX01000006.1"/>
</dbReference>
<keyword evidence="1" id="KW-1133">Transmembrane helix</keyword>
<dbReference type="Gene3D" id="3.55.40.10">
    <property type="entry name" value="minor pseudopilin epsh domain"/>
    <property type="match status" value="1"/>
</dbReference>
<dbReference type="SUPFAM" id="SSF54523">
    <property type="entry name" value="Pili subunits"/>
    <property type="match status" value="1"/>
</dbReference>
<reference evidence="2 3" key="1">
    <citation type="submission" date="2019-03" db="EMBL/GenBank/DDBJ databases">
        <title>Subsurface microbial communities from deep shales in Ohio and West Virginia, USA.</title>
        <authorList>
            <person name="Wrighton K."/>
        </authorList>
    </citation>
    <scope>NUCLEOTIDE SEQUENCE [LARGE SCALE GENOMIC DNA]</scope>
    <source>
        <strain evidence="2 3">MA284_T2</strain>
    </source>
</reference>
<dbReference type="OrthoDB" id="2111386at2"/>
<protein>
    <submittedName>
        <fullName evidence="2">Prepilin-type N-terminal cleavage/methylation domain-containing protein</fullName>
    </submittedName>
</protein>
<dbReference type="Proteomes" id="UP000295064">
    <property type="component" value="Unassembled WGS sequence"/>
</dbReference>
<evidence type="ECO:0000313" key="3">
    <source>
        <dbReference type="Proteomes" id="UP000295064"/>
    </source>
</evidence>
<keyword evidence="1" id="KW-0472">Membrane</keyword>
<evidence type="ECO:0000256" key="1">
    <source>
        <dbReference type="SAM" id="Phobius"/>
    </source>
</evidence>
<accession>A0A4R6LUG1</accession>
<dbReference type="EMBL" id="SNWX01000006">
    <property type="protein sequence ID" value="TDO92274.1"/>
    <property type="molecule type" value="Genomic_DNA"/>
</dbReference>
<dbReference type="NCBIfam" id="TIGR02532">
    <property type="entry name" value="IV_pilin_GFxxxE"/>
    <property type="match status" value="1"/>
</dbReference>
<feature type="transmembrane region" description="Helical" evidence="1">
    <location>
        <begin position="6"/>
        <end position="27"/>
    </location>
</feature>
<keyword evidence="1" id="KW-0812">Transmembrane</keyword>
<sequence>MKNNRGFTLIEVLLVITIMGILFTVSYRPQLKNNFQIEQEIECLAADLRWARNKAILDSQTYIFRIYTVKENSGDNKIPYYFYIKEAGQKIIKRKGYYSSSLILYKTLSFKIVDDEYYEWIRFNNTATARGGTVALAEAQVGAKKYSITVNQLGRVRIEK</sequence>
<dbReference type="Pfam" id="PF07963">
    <property type="entry name" value="N_methyl"/>
    <property type="match status" value="1"/>
</dbReference>
<dbReference type="InterPro" id="IPR045584">
    <property type="entry name" value="Pilin-like"/>
</dbReference>
<organism evidence="2 3">
    <name type="scientific">Halanaerobium saccharolyticum</name>
    <dbReference type="NCBI Taxonomy" id="43595"/>
    <lineage>
        <taxon>Bacteria</taxon>
        <taxon>Bacillati</taxon>
        <taxon>Bacillota</taxon>
        <taxon>Clostridia</taxon>
        <taxon>Halanaerobiales</taxon>
        <taxon>Halanaerobiaceae</taxon>
        <taxon>Halanaerobium</taxon>
    </lineage>
</organism>
<comment type="caution">
    <text evidence="2">The sequence shown here is derived from an EMBL/GenBank/DDBJ whole genome shotgun (WGS) entry which is preliminary data.</text>
</comment>